<dbReference type="EMBL" id="JBHTIF010000004">
    <property type="protein sequence ID" value="MFD0727195.1"/>
    <property type="molecule type" value="Genomic_DNA"/>
</dbReference>
<reference evidence="3" key="1">
    <citation type="journal article" date="2019" name="Int. J. Syst. Evol. Microbiol.">
        <title>The Global Catalogue of Microorganisms (GCM) 10K type strain sequencing project: providing services to taxonomists for standard genome sequencing and annotation.</title>
        <authorList>
            <consortium name="The Broad Institute Genomics Platform"/>
            <consortium name="The Broad Institute Genome Sequencing Center for Infectious Disease"/>
            <person name="Wu L."/>
            <person name="Ma J."/>
        </authorList>
    </citation>
    <scope>NUCLEOTIDE SEQUENCE [LARGE SCALE GENOMIC DNA]</scope>
    <source>
        <strain evidence="3">CCUG 55585</strain>
    </source>
</reference>
<evidence type="ECO:0000313" key="2">
    <source>
        <dbReference type="EMBL" id="MFD0727195.1"/>
    </source>
</evidence>
<dbReference type="RefSeq" id="WP_386825698.1">
    <property type="nucleotide sequence ID" value="NZ_JBHTIF010000004.1"/>
</dbReference>
<dbReference type="Pfam" id="PF05016">
    <property type="entry name" value="ParE_toxin"/>
    <property type="match status" value="1"/>
</dbReference>
<evidence type="ECO:0000313" key="3">
    <source>
        <dbReference type="Proteomes" id="UP001597110"/>
    </source>
</evidence>
<protein>
    <submittedName>
        <fullName evidence="2">Type II toxin-antitoxin system RelE/ParE family toxin</fullName>
    </submittedName>
</protein>
<name>A0ABW2YFN6_9GAMM</name>
<sequence length="110" mass="11670">MNPRALRLRPQAAADIAHLADACAATAAGDGLRFIDAVDAVCARLAASPEIGVDRHRHVVPELPVALRTLHVPGFPHVLLCHMALPDAVEVIRVIDTTRGMETLAEDIAA</sequence>
<dbReference type="InterPro" id="IPR035093">
    <property type="entry name" value="RelE/ParE_toxin_dom_sf"/>
</dbReference>
<dbReference type="InterPro" id="IPR007712">
    <property type="entry name" value="RelE/ParE_toxin"/>
</dbReference>
<gene>
    <name evidence="2" type="ORF">ACFQ0E_16495</name>
</gene>
<organism evidence="2 3">
    <name type="scientific">Lysobacter brunescens</name>
    <dbReference type="NCBI Taxonomy" id="262323"/>
    <lineage>
        <taxon>Bacteria</taxon>
        <taxon>Pseudomonadati</taxon>
        <taxon>Pseudomonadota</taxon>
        <taxon>Gammaproteobacteria</taxon>
        <taxon>Lysobacterales</taxon>
        <taxon>Lysobacteraceae</taxon>
        <taxon>Lysobacter</taxon>
    </lineage>
</organism>
<proteinExistence type="predicted"/>
<evidence type="ECO:0000256" key="1">
    <source>
        <dbReference type="ARBA" id="ARBA00022649"/>
    </source>
</evidence>
<keyword evidence="3" id="KW-1185">Reference proteome</keyword>
<accession>A0ABW2YFN6</accession>
<comment type="caution">
    <text evidence="2">The sequence shown here is derived from an EMBL/GenBank/DDBJ whole genome shotgun (WGS) entry which is preliminary data.</text>
</comment>
<keyword evidence="1" id="KW-1277">Toxin-antitoxin system</keyword>
<dbReference type="Proteomes" id="UP001597110">
    <property type="component" value="Unassembled WGS sequence"/>
</dbReference>
<dbReference type="Gene3D" id="3.30.2310.20">
    <property type="entry name" value="RelE-like"/>
    <property type="match status" value="1"/>
</dbReference>